<proteinExistence type="predicted"/>
<gene>
    <name evidence="3" type="ORF">D9615_002561</name>
</gene>
<keyword evidence="4" id="KW-1185">Reference proteome</keyword>
<dbReference type="SUPFAM" id="SSF56349">
    <property type="entry name" value="DNA breaking-rejoining enzymes"/>
    <property type="match status" value="1"/>
</dbReference>
<organism evidence="3 4">
    <name type="scientific">Tricholomella constricta</name>
    <dbReference type="NCBI Taxonomy" id="117010"/>
    <lineage>
        <taxon>Eukaryota</taxon>
        <taxon>Fungi</taxon>
        <taxon>Dikarya</taxon>
        <taxon>Basidiomycota</taxon>
        <taxon>Agaricomycotina</taxon>
        <taxon>Agaricomycetes</taxon>
        <taxon>Agaricomycetidae</taxon>
        <taxon>Agaricales</taxon>
        <taxon>Tricholomatineae</taxon>
        <taxon>Lyophyllaceae</taxon>
        <taxon>Tricholomella</taxon>
    </lineage>
</organism>
<name>A0A8H5HMH6_9AGAR</name>
<dbReference type="GO" id="GO:0015074">
    <property type="term" value="P:DNA integration"/>
    <property type="evidence" value="ECO:0007669"/>
    <property type="project" value="InterPro"/>
</dbReference>
<keyword evidence="1" id="KW-0233">DNA recombination</keyword>
<evidence type="ECO:0000256" key="1">
    <source>
        <dbReference type="ARBA" id="ARBA00023172"/>
    </source>
</evidence>
<feature type="region of interest" description="Disordered" evidence="2">
    <location>
        <begin position="398"/>
        <end position="424"/>
    </location>
</feature>
<evidence type="ECO:0000313" key="4">
    <source>
        <dbReference type="Proteomes" id="UP000565441"/>
    </source>
</evidence>
<dbReference type="EMBL" id="JAACJP010000003">
    <property type="protein sequence ID" value="KAF5386083.1"/>
    <property type="molecule type" value="Genomic_DNA"/>
</dbReference>
<dbReference type="InterPro" id="IPR013762">
    <property type="entry name" value="Integrase-like_cat_sf"/>
</dbReference>
<accession>A0A8H5HMH6</accession>
<evidence type="ECO:0000313" key="3">
    <source>
        <dbReference type="EMBL" id="KAF5386083.1"/>
    </source>
</evidence>
<dbReference type="CDD" id="cd09275">
    <property type="entry name" value="RNase_HI_RT_DIRS1"/>
    <property type="match status" value="2"/>
</dbReference>
<evidence type="ECO:0000256" key="2">
    <source>
        <dbReference type="SAM" id="MobiDB-lite"/>
    </source>
</evidence>
<dbReference type="InterPro" id="IPR011010">
    <property type="entry name" value="DNA_brk_join_enz"/>
</dbReference>
<protein>
    <submittedName>
        <fullName evidence="3">Uncharacterized protein</fullName>
    </submittedName>
</protein>
<sequence>MRSHPTLSRLFARYTFRSAQHQNLTLEMSEDARLPVPLPLAGADPEAVRVRAAKFEQVVEDVLEGRLAANDFVHKLVAEGASLEEGKDYAELLEQRLEQRRQATAARSGEADGGTDGNLSREPTPDLPDDELAAFRAERANLEDAKRRRLEAARLRAVDAAGWAILQAKVGRLQADLPGGFSGGILDSDVLAELLGVSRGPEPLLPPSVLAAAPHLGSLAASLGDPHLDETWKLRRVYTTDKVIDAVVNVLQTQPLPDPISRTMWRSIVQDHFVDFEKLYATMDRGYDPNDEQSELPGGYALVRRDQASAKRGVRTEADWCRVFETWSKAVGLVYIHRVRELEGYRKVVIELFRASPNPMVAIQFDIDARDRYAKLPFRLDDRVELQTPLFAQIFRGPASSVPSSKRKATAGTGSGTSTSPKRKNVPCQNWNLGFCEETPCAGGPSVGVNIEPKTKERASSSSRLDVLPESDVVGDRVARALAGPQRLEGKRKADPVPLDAPRFRRGYVWSDPLSPFSENISPAALYTETAPPLPSPPPHLLNDPAILNSLRAMGSHVRVDTPFDVDKFESMLHDHPNPPFVESVMRGLRHGFWPFDEGEWKSEAEEFAGNYSVEDCDLDAIRAFRDKELKAGRWSDALPDATLLPGMKMSPMFVVWQKGKGRVITDHSGSGINDGIPKEAGKVRYDDMHSFGTTLRDARRLYPGKRFVTWKSDVASAFLNLPAHPIWQLHQVVTVDGRLHIVRRLVFGNRASPRCWCAVSGLLCWLGVRKLRIVGLHVYMDDFFCWDLEGNLLWFHGKFRPRKQVQLLLLWDAIGCPWEDKKQEHGDVLKVIGFWVDANLGTFSLAPDTVTDIVERVEEFLGSARRHPPLRSWQRLAGHLNWLLNVLPWGRPALTELYRKMSGKFLSSRGIPLNAAVVADLTWLKDVIPAAIGVRFIDEGLWQIADADMVVWTDASTSKGLGFVYSNRGFCYALQPCPPAVKIDIFFLELVAILSALHHVATLACPPRRLLVWTDSLNSVGALNALRVSESLHNAPLLAIAEIALRTSIDIRVCHIPGDENVRADLLSRLMLEEYRPLTGAMEGVLLSALGGSSVQRSTRPPVDLDDLDLYAMHLQVNAIEKSTALGYATGARDYINFCLNAKLPLDPTPLTLSRYIAFTSRHIASGPKYLSGARHYLRDVFPDFDANRSHPLVQATIRGSKKIRADPVRRKLPLRVVHLVSFLQLARVSGSYDDFLFAVILSCCFYGCHRSGELIQRDGKSLFDWRKVIRRSSLTFVAGRAQYHLPYHKSDPFYRGTDILFTAQDSADPVSLLREYAVRRDQVHGSRPALFLREDGSHPTRSWFDRRFFSLLGRDFGGHSPRAGGATFYASLGLSEDVIQALGRWSSAAWKIYIRDNPTVRAEQQLASLRRRPPSYQFIWGGPFRRTSGFRYSRVRVHRPPDFRSLTPSAPLPRPASEAAHAEVVVTTGSRDAVHEEVFQGDRACIYKSWAGGLRLFSPQSLTSQPRPISASLDYFLPITGFPSIYLGGPVSADLRFPLQSLTSQPNARLPVPLPLAGADPEAVRVRAAKFEQVVEDVLEGRLAANDFVHKLVAEGASLEEGKDYAELLEQRLEQRRQATAARSGEADGGTDGNLSREPTPDLPDDELAAFRAERANLEDAKRRRLEAARLRAVDAAGWAILQAKVGRLQADLPGGFSGGILDSDVLAELLGVSRGPEPLLPPSVLAAAPHLGSLAASLGDPHLDETWKLRRVYTTDKVIDAVVNVLQTQPLPDPISRTMWRSIVQDHFVDFEKLYATMDRGYDPNDEQSELPGGYALVRRDQASAKRGVRTEADWCRVFETWSKAVGLVYIHRVRELEGYRKVVIELFRASPNPMVAIQFDIDARDRYAKLPFRLDDRVELQTPLFAQIFRGPASSVPSSKRKATAGTGSGTSTSPKRKNVPCQNWNLGFCEETPCAGGPSVGVNIEPKTKERASSSSRLDVLPESDVVGDRVARALAGPQRLEGKRKADPVPLDAPRFRRGYVWSDPLSPFSENISPAALYTETAPPLPSPPPHLLNDPAILNSLRAMGSHVRVDTPFDVDKFESMLHDHPNPPFVESVMRGLRHGFWPFDEGEWKSEAEEFAGNYSVEDCDLDAIRAFRDKELKAGRWSDALPDATLLPGMKMSPMFVVWQKGKGRVITDHSGSGINDGIPKEAGKVRYDDMHSFGTTLRDARRLYPGKRFVTWKSDVASAFLNLPAHPIWQLHQVVTVDGRLHIVRRLVFGNRASPRCWCAVSGLLCWLGVRKLRIVGLHVYMDDFFCWDLEGNLLWFHGKFRPRKQVQLLLLWDAIGCPWEDKKQEHGDVLKVIGFWVDANLGTFSLAPDTVTDIVERVEEFLGSARRHPPLRSWQRLAGHLNWLLNVLPWGRPALTELYRKMSGKFLSSRGIPLNAAVVADLTWLKDVIPAAIGVRFIDEGLWQIADADMVVWTDASTSKGLGFVYSNRGFCYALQPCPPAVKIDIFFLELVAILSALHHVATLACPPRRLLVWTDSLNSVGALNALRVSESLHNAPLLAIAEIALRTSIDIRVCHIPGDENVRADLLSRLMLEEYRRKFPADRVRTFSPPRELLPARWRECF</sequence>
<comment type="caution">
    <text evidence="3">The sequence shown here is derived from an EMBL/GenBank/DDBJ whole genome shotgun (WGS) entry which is preliminary data.</text>
</comment>
<dbReference type="InterPro" id="IPR043502">
    <property type="entry name" value="DNA/RNA_pol_sf"/>
</dbReference>
<feature type="region of interest" description="Disordered" evidence="2">
    <location>
        <begin position="1618"/>
        <end position="1647"/>
    </location>
</feature>
<dbReference type="Proteomes" id="UP000565441">
    <property type="component" value="Unassembled WGS sequence"/>
</dbReference>
<feature type="region of interest" description="Disordered" evidence="2">
    <location>
        <begin position="1916"/>
        <end position="1942"/>
    </location>
</feature>
<dbReference type="PANTHER" id="PTHR33050:SF7">
    <property type="entry name" value="RIBONUCLEASE H"/>
    <property type="match status" value="1"/>
</dbReference>
<dbReference type="InterPro" id="IPR052055">
    <property type="entry name" value="Hepadnavirus_pol/RT"/>
</dbReference>
<reference evidence="3 4" key="1">
    <citation type="journal article" date="2020" name="ISME J.">
        <title>Uncovering the hidden diversity of litter-decomposition mechanisms in mushroom-forming fungi.</title>
        <authorList>
            <person name="Floudas D."/>
            <person name="Bentzer J."/>
            <person name="Ahren D."/>
            <person name="Johansson T."/>
            <person name="Persson P."/>
            <person name="Tunlid A."/>
        </authorList>
    </citation>
    <scope>NUCLEOTIDE SEQUENCE [LARGE SCALE GENOMIC DNA]</scope>
    <source>
        <strain evidence="3 4">CBS 661.87</strain>
    </source>
</reference>
<dbReference type="PANTHER" id="PTHR33050">
    <property type="entry name" value="REVERSE TRANSCRIPTASE DOMAIN-CONTAINING PROTEIN"/>
    <property type="match status" value="1"/>
</dbReference>
<dbReference type="SUPFAM" id="SSF56672">
    <property type="entry name" value="DNA/RNA polymerases"/>
    <property type="match status" value="2"/>
</dbReference>
<dbReference type="OrthoDB" id="3249498at2759"/>
<dbReference type="GO" id="GO:0003677">
    <property type="term" value="F:DNA binding"/>
    <property type="evidence" value="ECO:0007669"/>
    <property type="project" value="InterPro"/>
</dbReference>
<dbReference type="Gene3D" id="1.10.443.10">
    <property type="entry name" value="Intergrase catalytic core"/>
    <property type="match status" value="1"/>
</dbReference>
<dbReference type="GO" id="GO:0006310">
    <property type="term" value="P:DNA recombination"/>
    <property type="evidence" value="ECO:0007669"/>
    <property type="project" value="UniProtKB-KW"/>
</dbReference>
<feature type="region of interest" description="Disordered" evidence="2">
    <location>
        <begin position="100"/>
        <end position="129"/>
    </location>
</feature>